<organism evidence="2 3">
    <name type="scientific">Aphanizomenon flos-aquae FACHB-1040</name>
    <dbReference type="NCBI Taxonomy" id="2692887"/>
    <lineage>
        <taxon>Bacteria</taxon>
        <taxon>Bacillati</taxon>
        <taxon>Cyanobacteriota</taxon>
        <taxon>Cyanophyceae</taxon>
        <taxon>Nostocales</taxon>
        <taxon>Aphanizomenonaceae</taxon>
        <taxon>Aphanizomenon</taxon>
    </lineage>
</organism>
<dbReference type="Proteomes" id="UP000606721">
    <property type="component" value="Unassembled WGS sequence"/>
</dbReference>
<protein>
    <submittedName>
        <fullName evidence="2">Uncharacterized protein</fullName>
    </submittedName>
</protein>
<keyword evidence="3" id="KW-1185">Reference proteome</keyword>
<evidence type="ECO:0000313" key="2">
    <source>
        <dbReference type="EMBL" id="MBD2281274.1"/>
    </source>
</evidence>
<gene>
    <name evidence="2" type="ORF">H6F99_24275</name>
</gene>
<feature type="compositionally biased region" description="Basic and acidic residues" evidence="1">
    <location>
        <begin position="7"/>
        <end position="26"/>
    </location>
</feature>
<evidence type="ECO:0000256" key="1">
    <source>
        <dbReference type="SAM" id="MobiDB-lite"/>
    </source>
</evidence>
<reference evidence="2 3" key="1">
    <citation type="journal article" date="2020" name="ISME J.">
        <title>Comparative genomics reveals insights into cyanobacterial evolution and habitat adaptation.</title>
        <authorList>
            <person name="Chen M.Y."/>
            <person name="Teng W.K."/>
            <person name="Zhao L."/>
            <person name="Hu C.X."/>
            <person name="Zhou Y.K."/>
            <person name="Han B.P."/>
            <person name="Song L.R."/>
            <person name="Shu W.S."/>
        </authorList>
    </citation>
    <scope>NUCLEOTIDE SEQUENCE [LARGE SCALE GENOMIC DNA]</scope>
    <source>
        <strain evidence="2 3">FACHB-1040</strain>
    </source>
</reference>
<proteinExistence type="predicted"/>
<evidence type="ECO:0000313" key="3">
    <source>
        <dbReference type="Proteomes" id="UP000606721"/>
    </source>
</evidence>
<sequence>MNQNQMSKKEERIKRQNEKKLKEQTKKVRLAQNIEVSSKLVRATEKPDLRKIPRSVNADDYKNHYFSWCVSEADLEGVWSWGESRRWEGEEYLNTIQPHFQALDNNSWQEVETQTYNGASNQRKNLNKYQHLNSICEEAQQRWQDIEITSQFEVLFRLRLGTSRRIWGVRVQHHFFIVWYERHHKICPIERD</sequence>
<comment type="caution">
    <text evidence="2">The sequence shown here is derived from an EMBL/GenBank/DDBJ whole genome shotgun (WGS) entry which is preliminary data.</text>
</comment>
<dbReference type="EMBL" id="JACJQT010000103">
    <property type="protein sequence ID" value="MBD2281274.1"/>
    <property type="molecule type" value="Genomic_DNA"/>
</dbReference>
<accession>A0ABR8C2E1</accession>
<feature type="region of interest" description="Disordered" evidence="1">
    <location>
        <begin position="1"/>
        <end position="26"/>
    </location>
</feature>
<name>A0ABR8C2E1_APHFL</name>